<evidence type="ECO:0000256" key="6">
    <source>
        <dbReference type="ARBA" id="ARBA00022571"/>
    </source>
</evidence>
<sequence length="166" mass="17832">MRLGARAATEGVHTDMAAEIHQSVARRAAILRIIGESTVRNQDELVKILHKQGFDATQSSVSRDLRELGVAKAGDRYILPAQDAAATNNPFAAVARFVLEIKTAGTSLTVLKTMTGTAQSVAVAIDSSDWAEVVGTISGDDTIFIATDEPKDQKKLRERLRGIFGI</sequence>
<protein>
    <recommendedName>
        <fullName evidence="4 10">Arginine repressor</fullName>
    </recommendedName>
</protein>
<evidence type="ECO:0000313" key="14">
    <source>
        <dbReference type="Proteomes" id="UP000445000"/>
    </source>
</evidence>
<dbReference type="SUPFAM" id="SSF46785">
    <property type="entry name" value="Winged helix' DNA-binding domain"/>
    <property type="match status" value="1"/>
</dbReference>
<comment type="similarity">
    <text evidence="3 10">Belongs to the ArgR family.</text>
</comment>
<dbReference type="PANTHER" id="PTHR34471:SF1">
    <property type="entry name" value="ARGININE REPRESSOR"/>
    <property type="match status" value="1"/>
</dbReference>
<evidence type="ECO:0000256" key="4">
    <source>
        <dbReference type="ARBA" id="ARBA00021148"/>
    </source>
</evidence>
<evidence type="ECO:0000256" key="7">
    <source>
        <dbReference type="ARBA" id="ARBA00023015"/>
    </source>
</evidence>
<evidence type="ECO:0000259" key="12">
    <source>
        <dbReference type="Pfam" id="PF02863"/>
    </source>
</evidence>
<feature type="domain" description="Arginine repressor DNA-binding" evidence="11">
    <location>
        <begin position="25"/>
        <end position="78"/>
    </location>
</feature>
<dbReference type="Pfam" id="PF01316">
    <property type="entry name" value="Arg_repressor"/>
    <property type="match status" value="1"/>
</dbReference>
<dbReference type="Gene3D" id="3.30.1360.40">
    <property type="match status" value="1"/>
</dbReference>
<dbReference type="UniPathway" id="UPA00068"/>
<dbReference type="GO" id="GO:0034618">
    <property type="term" value="F:arginine binding"/>
    <property type="evidence" value="ECO:0007669"/>
    <property type="project" value="InterPro"/>
</dbReference>
<keyword evidence="14" id="KW-1185">Reference proteome</keyword>
<accession>A0A829Y4W9</accession>
<dbReference type="InterPro" id="IPR020900">
    <property type="entry name" value="Arg_repress_DNA-bd"/>
</dbReference>
<dbReference type="GO" id="GO:0005737">
    <property type="term" value="C:cytoplasm"/>
    <property type="evidence" value="ECO:0007669"/>
    <property type="project" value="UniProtKB-SubCell"/>
</dbReference>
<evidence type="ECO:0000256" key="10">
    <source>
        <dbReference type="HAMAP-Rule" id="MF_00173"/>
    </source>
</evidence>
<dbReference type="InterPro" id="IPR020899">
    <property type="entry name" value="Arg_repress_C"/>
</dbReference>
<dbReference type="AlphaFoldDB" id="A0A829Y4W9"/>
<dbReference type="GO" id="GO:0006526">
    <property type="term" value="P:L-arginine biosynthetic process"/>
    <property type="evidence" value="ECO:0007669"/>
    <property type="project" value="UniProtKB-UniPathway"/>
</dbReference>
<name>A0A829Y4W9_9GAMM</name>
<proteinExistence type="inferred from homology"/>
<evidence type="ECO:0000256" key="2">
    <source>
        <dbReference type="ARBA" id="ARBA00005040"/>
    </source>
</evidence>
<dbReference type="GO" id="GO:1900079">
    <property type="term" value="P:regulation of arginine biosynthetic process"/>
    <property type="evidence" value="ECO:0007669"/>
    <property type="project" value="UniProtKB-UniRule"/>
</dbReference>
<dbReference type="InterPro" id="IPR036390">
    <property type="entry name" value="WH_DNA-bd_sf"/>
</dbReference>
<dbReference type="InterPro" id="IPR036388">
    <property type="entry name" value="WH-like_DNA-bd_sf"/>
</dbReference>
<evidence type="ECO:0000256" key="3">
    <source>
        <dbReference type="ARBA" id="ARBA00008316"/>
    </source>
</evidence>
<keyword evidence="9 10" id="KW-0804">Transcription</keyword>
<comment type="function">
    <text evidence="10">Regulates arginine biosynthesis genes.</text>
</comment>
<dbReference type="Gene3D" id="1.10.10.10">
    <property type="entry name" value="Winged helix-like DNA-binding domain superfamily/Winged helix DNA-binding domain"/>
    <property type="match status" value="1"/>
</dbReference>
<dbReference type="Proteomes" id="UP000445000">
    <property type="component" value="Unassembled WGS sequence"/>
</dbReference>
<organism evidence="13 14">
    <name type="scientific">Steroidobacter agaridevorans</name>
    <dbReference type="NCBI Taxonomy" id="2695856"/>
    <lineage>
        <taxon>Bacteria</taxon>
        <taxon>Pseudomonadati</taxon>
        <taxon>Pseudomonadota</taxon>
        <taxon>Gammaproteobacteria</taxon>
        <taxon>Steroidobacterales</taxon>
        <taxon>Steroidobacteraceae</taxon>
        <taxon>Steroidobacter</taxon>
    </lineage>
</organism>
<evidence type="ECO:0000256" key="5">
    <source>
        <dbReference type="ARBA" id="ARBA00022490"/>
    </source>
</evidence>
<evidence type="ECO:0000256" key="8">
    <source>
        <dbReference type="ARBA" id="ARBA00023125"/>
    </source>
</evidence>
<gene>
    <name evidence="10 13" type="primary">argR</name>
    <name evidence="13" type="ORF">GCM10011487_01330</name>
</gene>
<keyword evidence="10" id="KW-0028">Amino-acid biosynthesis</keyword>
<dbReference type="SUPFAM" id="SSF55252">
    <property type="entry name" value="C-terminal domain of arginine repressor"/>
    <property type="match status" value="1"/>
</dbReference>
<dbReference type="HAMAP" id="MF_00173">
    <property type="entry name" value="Arg_repressor"/>
    <property type="match status" value="1"/>
</dbReference>
<keyword evidence="7 10" id="KW-0805">Transcription regulation</keyword>
<keyword evidence="5 10" id="KW-0963">Cytoplasm</keyword>
<keyword evidence="8 10" id="KW-0238">DNA-binding</keyword>
<evidence type="ECO:0000259" key="11">
    <source>
        <dbReference type="Pfam" id="PF01316"/>
    </source>
</evidence>
<evidence type="ECO:0000313" key="13">
    <source>
        <dbReference type="EMBL" id="GFE78133.1"/>
    </source>
</evidence>
<evidence type="ECO:0000256" key="1">
    <source>
        <dbReference type="ARBA" id="ARBA00004496"/>
    </source>
</evidence>
<comment type="pathway">
    <text evidence="2 10">Amino-acid biosynthesis; L-arginine biosynthesis [regulation].</text>
</comment>
<dbReference type="PANTHER" id="PTHR34471">
    <property type="entry name" value="ARGININE REPRESSOR"/>
    <property type="match status" value="1"/>
</dbReference>
<reference evidence="14" key="1">
    <citation type="submission" date="2020-01" db="EMBL/GenBank/DDBJ databases">
        <title>'Steroidobacter agaridevorans' sp. nov., agar-degrading bacteria isolated from rhizosphere soils.</title>
        <authorList>
            <person name="Ikenaga M."/>
            <person name="Kataoka M."/>
            <person name="Murouchi A."/>
            <person name="Katsuragi S."/>
            <person name="Sakai M."/>
        </authorList>
    </citation>
    <scope>NUCLEOTIDE SEQUENCE [LARGE SCALE GENOMIC DNA]</scope>
    <source>
        <strain evidence="14">YU21-B</strain>
    </source>
</reference>
<comment type="caution">
    <text evidence="13">The sequence shown here is derived from an EMBL/GenBank/DDBJ whole genome shotgun (WGS) entry which is preliminary data.</text>
</comment>
<dbReference type="InterPro" id="IPR036251">
    <property type="entry name" value="Arg_repress_C_sf"/>
</dbReference>
<keyword evidence="10" id="KW-0678">Repressor</keyword>
<dbReference type="InterPro" id="IPR001669">
    <property type="entry name" value="Arg_repress"/>
</dbReference>
<evidence type="ECO:0000256" key="9">
    <source>
        <dbReference type="ARBA" id="ARBA00023163"/>
    </source>
</evidence>
<dbReference type="GO" id="GO:0003677">
    <property type="term" value="F:DNA binding"/>
    <property type="evidence" value="ECO:0007669"/>
    <property type="project" value="UniProtKB-KW"/>
</dbReference>
<dbReference type="PRINTS" id="PR01467">
    <property type="entry name" value="ARGREPRESSOR"/>
</dbReference>
<feature type="domain" description="Arginine repressor C-terminal" evidence="12">
    <location>
        <begin position="97"/>
        <end position="161"/>
    </location>
</feature>
<keyword evidence="6 10" id="KW-0055">Arginine biosynthesis</keyword>
<dbReference type="GO" id="GO:0003700">
    <property type="term" value="F:DNA-binding transcription factor activity"/>
    <property type="evidence" value="ECO:0007669"/>
    <property type="project" value="UniProtKB-UniRule"/>
</dbReference>
<dbReference type="EMBL" id="BLJN01000001">
    <property type="protein sequence ID" value="GFE78133.1"/>
    <property type="molecule type" value="Genomic_DNA"/>
</dbReference>
<dbReference type="Pfam" id="PF02863">
    <property type="entry name" value="Arg_repressor_C"/>
    <property type="match status" value="1"/>
</dbReference>
<comment type="subcellular location">
    <subcellularLocation>
        <location evidence="1 10">Cytoplasm</location>
    </subcellularLocation>
</comment>
<dbReference type="GO" id="GO:0051259">
    <property type="term" value="P:protein complex oligomerization"/>
    <property type="evidence" value="ECO:0007669"/>
    <property type="project" value="InterPro"/>
</dbReference>